<dbReference type="EMBL" id="CP158299">
    <property type="protein sequence ID" value="XBV85461.1"/>
    <property type="molecule type" value="Genomic_DNA"/>
</dbReference>
<accession>A0AAU7UA32</accession>
<evidence type="ECO:0000313" key="2">
    <source>
        <dbReference type="EMBL" id="XBV85461.1"/>
    </source>
</evidence>
<dbReference type="InterPro" id="IPR053521">
    <property type="entry name" value="McjB-like"/>
</dbReference>
<protein>
    <submittedName>
        <fullName evidence="2">Lasso peptide biosynthesis B2 protein</fullName>
    </submittedName>
</protein>
<sequence>MSARRLAELVTAPPARLRPGDLALLEHAGLAALLASRLPADYPDQPLLQPARLSLLGRQMMTRRTMRALLQAWHEAGIQAVLLKGFALSEWVYRVPGVRPYGDVDVLIRKADLPAALHAARQLGWHTDGLEHTPQAWTHELAHALSPDGQVRLDLHRYLTHWHGGRARKVQQLTEAVWADSQEVLLDGVPVRMPAIPDLALHLALARAWGDDAGQLKPADYPDLQTLMERAQLTPAQLRAHAQRRGAAHTWAAFLTVCNPWRRTFRLADNRAALRLQVAATLDGRLLWLPTLESRVRRAPGLLWRLLRSLPDVLAIQRQLRRAADPRTLPARWRLNRAAPLSDHLRDELVLGIRRVTRLWYPRSPGSCVPRSLATYRALVRRGYPAVYVSGVRRHPDGRIEGHAWVEGPDGPLWAYLEPHNREHYTVLFEHRAGEAAP</sequence>
<dbReference type="NCBIfam" id="NF033537">
    <property type="entry name" value="lasso_biosyn_B2"/>
    <property type="match status" value="1"/>
</dbReference>
<gene>
    <name evidence="2" type="ORF">ABOD76_18815</name>
</gene>
<dbReference type="InterPro" id="IPR032708">
    <property type="entry name" value="McjB_C"/>
</dbReference>
<dbReference type="Pfam" id="PF13471">
    <property type="entry name" value="Transglut_core3"/>
    <property type="match status" value="1"/>
</dbReference>
<dbReference type="InterPro" id="IPR039498">
    <property type="entry name" value="NTP_transf_5"/>
</dbReference>
<organism evidence="2">
    <name type="scientific">Deinococcus sonorensis KR-87</name>
    <dbReference type="NCBI Taxonomy" id="694439"/>
    <lineage>
        <taxon>Bacteria</taxon>
        <taxon>Thermotogati</taxon>
        <taxon>Deinococcota</taxon>
        <taxon>Deinococci</taxon>
        <taxon>Deinococcales</taxon>
        <taxon>Deinococcaceae</taxon>
        <taxon>Deinococcus</taxon>
    </lineage>
</organism>
<dbReference type="Pfam" id="PF14907">
    <property type="entry name" value="NTP_transf_5"/>
    <property type="match status" value="1"/>
</dbReference>
<dbReference type="Gene3D" id="3.30.460.40">
    <property type="match status" value="1"/>
</dbReference>
<name>A0AAU7UA32_9DEIO</name>
<reference evidence="2" key="1">
    <citation type="submission" date="2024-06" db="EMBL/GenBank/DDBJ databases">
        <title>Draft Genome Sequence of Deinococcus sonorensis Type Strain KR-87, a Biofilm Producing Representative of the Genus Deinococcus.</title>
        <authorList>
            <person name="Boren L.S."/>
            <person name="Grosso R.A."/>
            <person name="Hugenberg-Cox A.N."/>
            <person name="Hill J.T.E."/>
            <person name="Albert C.M."/>
            <person name="Tuohy J.M."/>
        </authorList>
    </citation>
    <scope>NUCLEOTIDE SEQUENCE</scope>
    <source>
        <strain evidence="2">KR-87</strain>
    </source>
</reference>
<dbReference type="AlphaFoldDB" id="A0AAU7UA32"/>
<dbReference type="KEGG" id="dsc:ABOD76_18815"/>
<proteinExistence type="predicted"/>
<feature type="domain" description="Microcin J25-processing protein McjB C-terminal" evidence="1">
    <location>
        <begin position="318"/>
        <end position="429"/>
    </location>
</feature>
<dbReference type="RefSeq" id="WP_350243498.1">
    <property type="nucleotide sequence ID" value="NZ_CP158299.1"/>
</dbReference>
<evidence type="ECO:0000259" key="1">
    <source>
        <dbReference type="Pfam" id="PF13471"/>
    </source>
</evidence>